<dbReference type="STRING" id="1246626.BleG1_0078"/>
<evidence type="ECO:0000259" key="2">
    <source>
        <dbReference type="Pfam" id="PF17898"/>
    </source>
</evidence>
<evidence type="ECO:0000313" key="4">
    <source>
        <dbReference type="Proteomes" id="UP000027142"/>
    </source>
</evidence>
<dbReference type="PROSITE" id="PS51257">
    <property type="entry name" value="PROKAR_LIPOPROTEIN"/>
    <property type="match status" value="1"/>
</dbReference>
<feature type="signal peptide" evidence="1">
    <location>
        <begin position="1"/>
        <end position="25"/>
    </location>
</feature>
<evidence type="ECO:0000313" key="3">
    <source>
        <dbReference type="EMBL" id="AIC92698.1"/>
    </source>
</evidence>
<evidence type="ECO:0000256" key="1">
    <source>
        <dbReference type="SAM" id="SignalP"/>
    </source>
</evidence>
<dbReference type="Proteomes" id="UP000027142">
    <property type="component" value="Chromosome"/>
</dbReference>
<organism evidence="3 4">
    <name type="scientific">Shouchella lehensis G1</name>
    <dbReference type="NCBI Taxonomy" id="1246626"/>
    <lineage>
        <taxon>Bacteria</taxon>
        <taxon>Bacillati</taxon>
        <taxon>Bacillota</taxon>
        <taxon>Bacilli</taxon>
        <taxon>Bacillales</taxon>
        <taxon>Bacillaceae</taxon>
        <taxon>Shouchella</taxon>
    </lineage>
</organism>
<proteinExistence type="predicted"/>
<dbReference type="NCBIfam" id="NF040801">
    <property type="entry name" value="spore_GerD"/>
    <property type="match status" value="1"/>
</dbReference>
<gene>
    <name evidence="3" type="ORF">BleG1_0078</name>
</gene>
<sequence length="194" mass="22297">MRMKNYTFAIIISISFLFVTLSGCAQTEAQQNTDYEGTKKMVIDLLKTDEGKKALHELIAEEDMREEIVMDSAFVKETIQDTLTSDEGKKYWQEVMKDPEFAKAFAESMQGENEKILKSLMKDPDYQQMMMDILKDPQMGEQALELMKSKEYREQIMGIMSEALESPYFASKMAGLMNEAIEKQSKDSEDNSNE</sequence>
<accession>A0A060LWM3</accession>
<dbReference type="RefSeq" id="WP_051667210.1">
    <property type="nucleotide sequence ID" value="NZ_CP003923.1"/>
</dbReference>
<keyword evidence="4" id="KW-1185">Reference proteome</keyword>
<dbReference type="KEGG" id="ble:BleG1_0078"/>
<dbReference type="EMBL" id="CP003923">
    <property type="protein sequence ID" value="AIC92698.1"/>
    <property type="molecule type" value="Genomic_DNA"/>
</dbReference>
<dbReference type="Pfam" id="PF17898">
    <property type="entry name" value="GerD"/>
    <property type="match status" value="1"/>
</dbReference>
<reference evidence="3 4" key="1">
    <citation type="journal article" date="2014" name="Gene">
        <title>A comparative genomic analysis of the alkalitolerant soil bacterium Bacillus lehensis G1.</title>
        <authorList>
            <person name="Noor Y.M."/>
            <person name="Samsulrizal N.H."/>
            <person name="Jema'on N.A."/>
            <person name="Low K.O."/>
            <person name="Ramli A.N."/>
            <person name="Alias N.I."/>
            <person name="Damis S.I."/>
            <person name="Fuzi S.F."/>
            <person name="Isa M.N."/>
            <person name="Murad A.M."/>
            <person name="Raih M.F."/>
            <person name="Bakar F.D."/>
            <person name="Najimudin N."/>
            <person name="Mahadi N.M."/>
            <person name="Illias R.M."/>
        </authorList>
    </citation>
    <scope>NUCLEOTIDE SEQUENCE [LARGE SCALE GENOMIC DNA]</scope>
    <source>
        <strain evidence="3 4">G1</strain>
    </source>
</reference>
<dbReference type="InterPro" id="IPR041262">
    <property type="entry name" value="GerD_central"/>
</dbReference>
<dbReference type="PATRIC" id="fig|1246626.3.peg.75"/>
<keyword evidence="1" id="KW-0732">Signal</keyword>
<name>A0A060LWM3_9BACI</name>
<dbReference type="eggNOG" id="ENOG50304MB">
    <property type="taxonomic scope" value="Bacteria"/>
</dbReference>
<protein>
    <submittedName>
        <fullName evidence="3">Spore germination protein</fullName>
    </submittedName>
</protein>
<dbReference type="HOGENOM" id="CLU_092044_1_0_9"/>
<feature type="chain" id="PRO_5001588431" evidence="1">
    <location>
        <begin position="26"/>
        <end position="194"/>
    </location>
</feature>
<dbReference type="AlphaFoldDB" id="A0A060LWM3"/>
<feature type="domain" description="Spore germination GerD central core" evidence="2">
    <location>
        <begin position="68"/>
        <end position="180"/>
    </location>
</feature>